<protein>
    <submittedName>
        <fullName evidence="3">Autotransporter domain-containing protein</fullName>
    </submittedName>
</protein>
<keyword evidence="1" id="KW-0732">Signal</keyword>
<dbReference type="InterPro" id="IPR005546">
    <property type="entry name" value="Autotransporte_beta"/>
</dbReference>
<evidence type="ECO:0000259" key="2">
    <source>
        <dbReference type="PROSITE" id="PS51208"/>
    </source>
</evidence>
<evidence type="ECO:0000313" key="4">
    <source>
        <dbReference type="Proteomes" id="UP001548832"/>
    </source>
</evidence>
<dbReference type="Pfam" id="PF03797">
    <property type="entry name" value="Autotransporter"/>
    <property type="match status" value="1"/>
</dbReference>
<evidence type="ECO:0000313" key="3">
    <source>
        <dbReference type="EMBL" id="MET2830619.1"/>
    </source>
</evidence>
<organism evidence="3 4">
    <name type="scientific">Mesorhizobium shangrilense</name>
    <dbReference type="NCBI Taxonomy" id="460060"/>
    <lineage>
        <taxon>Bacteria</taxon>
        <taxon>Pseudomonadati</taxon>
        <taxon>Pseudomonadota</taxon>
        <taxon>Alphaproteobacteria</taxon>
        <taxon>Hyphomicrobiales</taxon>
        <taxon>Phyllobacteriaceae</taxon>
        <taxon>Mesorhizobium</taxon>
    </lineage>
</organism>
<accession>A0ABV2DKQ0</accession>
<feature type="domain" description="Autotransporter" evidence="2">
    <location>
        <begin position="439"/>
        <end position="719"/>
    </location>
</feature>
<reference evidence="3 4" key="1">
    <citation type="submission" date="2024-06" db="EMBL/GenBank/DDBJ databases">
        <authorList>
            <person name="Kim D.-U."/>
        </authorList>
    </citation>
    <scope>NUCLEOTIDE SEQUENCE [LARGE SCALE GENOMIC DNA]</scope>
    <source>
        <strain evidence="3 4">KACC15460</strain>
    </source>
</reference>
<keyword evidence="4" id="KW-1185">Reference proteome</keyword>
<dbReference type="SMART" id="SM00869">
    <property type="entry name" value="Autotransporter"/>
    <property type="match status" value="1"/>
</dbReference>
<dbReference type="Gene3D" id="2.40.128.130">
    <property type="entry name" value="Autotransporter beta-domain"/>
    <property type="match status" value="1"/>
</dbReference>
<dbReference type="Proteomes" id="UP001548832">
    <property type="component" value="Unassembled WGS sequence"/>
</dbReference>
<dbReference type="InterPro" id="IPR036709">
    <property type="entry name" value="Autotransporte_beta_dom_sf"/>
</dbReference>
<evidence type="ECO:0000256" key="1">
    <source>
        <dbReference type="SAM" id="SignalP"/>
    </source>
</evidence>
<dbReference type="EMBL" id="JBEWSZ010000002">
    <property type="protein sequence ID" value="MET2830619.1"/>
    <property type="molecule type" value="Genomic_DNA"/>
</dbReference>
<feature type="signal peptide" evidence="1">
    <location>
        <begin position="1"/>
        <end position="24"/>
    </location>
</feature>
<proteinExistence type="predicted"/>
<feature type="chain" id="PRO_5045532214" evidence="1">
    <location>
        <begin position="25"/>
        <end position="719"/>
    </location>
</feature>
<sequence length="719" mass="71608">MILKLRTRAQAAVAISLFAAVALGDDPAFSQSFTVGNGQDVGQQTMNNAGDTGTVAAGGTVETSTANENAVQMFNSGQSLTNSGRIGTFGGDAYTVYSTGADASIINNGLMVATGGGTYAYNVYSTGANATIINNGTIFAGGAGSAGIVSEGSNADIINKGTVIAEGANAMFGIIANGPGGHVDNQGFIGVAGDSSAAILGGRSDLTISNGGSIEVHGDNSSGIAWGPDPLGPPGLPTGLRVTNSGSIAIFGDNSTAIGAGGDDIVIVNTGAVYASGDASTGIGTHFGSAVITNSGSVIVSGANTVSIAANGPNSVITNSGTVFNDFSQGTSTAILFGASNATLNLLAGTAIQGPITFSGSGNTVSFGPALNAVMTFSGSGVPQTILTGGRPFVVNGNQVAVVDITGFASAGSLVVDLADAVTGVVETRLTTPHDDVLGPRSGPDAWLSTFGGVRTQDGSGAAAGFNQVLGGIVVGAERRSGDGFLGGVFVGAATGTTDVDDNAQEITHRSVFAGGYLGYDLGQRFANLSFVAGTLDERSSRSVANNLVLGGLETARADFNGTFVSPALTLGTRLPVSMGTLMPSVRLRYAGLFVGDYTETGSDADLSVARRDVHLFEVRGQLALAMPQVTTPTQAWQTTLRAGIEGIAQSSGDVSATLLGQDISFASGADKTAVRGFAGADVAAAVGHGMMLDSGFEVGYGSDNALTARGQIRLSKSF</sequence>
<name>A0ABV2DKQ0_9HYPH</name>
<dbReference type="RefSeq" id="WP_354462688.1">
    <property type="nucleotide sequence ID" value="NZ_JBEWSZ010000002.1"/>
</dbReference>
<gene>
    <name evidence="3" type="ORF">ABVQ20_26895</name>
</gene>
<dbReference type="PROSITE" id="PS51208">
    <property type="entry name" value="AUTOTRANSPORTER"/>
    <property type="match status" value="1"/>
</dbReference>
<comment type="caution">
    <text evidence="3">The sequence shown here is derived from an EMBL/GenBank/DDBJ whole genome shotgun (WGS) entry which is preliminary data.</text>
</comment>
<dbReference type="SUPFAM" id="SSF103515">
    <property type="entry name" value="Autotransporter"/>
    <property type="match status" value="1"/>
</dbReference>